<name>I4F5K3_MODI5</name>
<evidence type="ECO:0000313" key="3">
    <source>
        <dbReference type="EMBL" id="CCH90916.1"/>
    </source>
</evidence>
<dbReference type="InterPro" id="IPR000639">
    <property type="entry name" value="Epox_hydrolase-like"/>
</dbReference>
<dbReference type="Gene3D" id="3.40.50.1820">
    <property type="entry name" value="alpha/beta hydrolase"/>
    <property type="match status" value="1"/>
</dbReference>
<organism evidence="3 4">
    <name type="scientific">Modestobacter italicus (strain DSM 44449 / CECT 9708 / BC 501)</name>
    <dbReference type="NCBI Taxonomy" id="2732864"/>
    <lineage>
        <taxon>Bacteria</taxon>
        <taxon>Bacillati</taxon>
        <taxon>Actinomycetota</taxon>
        <taxon>Actinomycetes</taxon>
        <taxon>Geodermatophilales</taxon>
        <taxon>Geodermatophilaceae</taxon>
        <taxon>Modestobacter</taxon>
    </lineage>
</organism>
<dbReference type="HOGENOM" id="CLU_020336_53_1_11"/>
<reference evidence="3 4" key="1">
    <citation type="journal article" date="2012" name="J. Bacteriol.">
        <title>Genome Sequence of Radiation-Resistant Modestobacter marinus Strain BC501, a Representative Actinobacterium That Thrives on Calcareous Stone Surfaces.</title>
        <authorList>
            <person name="Normand P."/>
            <person name="Gury J."/>
            <person name="Pujic P."/>
            <person name="Chouaia B."/>
            <person name="Crotti E."/>
            <person name="Brusetti L."/>
            <person name="Daffonchio D."/>
            <person name="Vacherie B."/>
            <person name="Barbe V."/>
            <person name="Medigue C."/>
            <person name="Calteau A."/>
            <person name="Ghodhbane-Gtari F."/>
            <person name="Essoussi I."/>
            <person name="Nouioui I."/>
            <person name="Abbassi-Ghozzi I."/>
            <person name="Gtari M."/>
        </authorList>
    </citation>
    <scope>NUCLEOTIDE SEQUENCE [LARGE SCALE GENOMIC DNA]</scope>
    <source>
        <strain evidence="4">BC 501</strain>
    </source>
</reference>
<keyword evidence="4" id="KW-1185">Reference proteome</keyword>
<keyword evidence="3" id="KW-0012">Acyltransferase</keyword>
<dbReference type="SUPFAM" id="SSF53474">
    <property type="entry name" value="alpha/beta-Hydrolases"/>
    <property type="match status" value="1"/>
</dbReference>
<dbReference type="InterPro" id="IPR000073">
    <property type="entry name" value="AB_hydrolase_1"/>
</dbReference>
<dbReference type="OMA" id="FLGMSDN"/>
<dbReference type="STRING" id="477641.MODMU_5548"/>
<gene>
    <name evidence="3" type="ordered locus">MODMU_5548</name>
</gene>
<dbReference type="EMBL" id="FO203431">
    <property type="protein sequence ID" value="CCH90916.1"/>
    <property type="molecule type" value="Genomic_DNA"/>
</dbReference>
<dbReference type="PATRIC" id="fig|477641.3.peg.5221"/>
<dbReference type="Pfam" id="PF00561">
    <property type="entry name" value="Abhydrolase_1"/>
    <property type="match status" value="1"/>
</dbReference>
<dbReference type="PRINTS" id="PR00412">
    <property type="entry name" value="EPOXHYDRLASE"/>
</dbReference>
<dbReference type="PANTHER" id="PTHR46118:SF4">
    <property type="entry name" value="PROTEIN ABHD11"/>
    <property type="match status" value="1"/>
</dbReference>
<feature type="domain" description="AB hydrolase-1" evidence="2">
    <location>
        <begin position="103"/>
        <end position="349"/>
    </location>
</feature>
<dbReference type="GO" id="GO:0052689">
    <property type="term" value="F:carboxylic ester hydrolase activity"/>
    <property type="evidence" value="ECO:0007669"/>
    <property type="project" value="TreeGrafter"/>
</dbReference>
<dbReference type="PRINTS" id="PR00111">
    <property type="entry name" value="ABHYDROLASE"/>
</dbReference>
<dbReference type="PANTHER" id="PTHR46118">
    <property type="entry name" value="PROTEIN ABHD11"/>
    <property type="match status" value="1"/>
</dbReference>
<evidence type="ECO:0000313" key="4">
    <source>
        <dbReference type="Proteomes" id="UP000006461"/>
    </source>
</evidence>
<evidence type="ECO:0000256" key="1">
    <source>
        <dbReference type="ARBA" id="ARBA00022801"/>
    </source>
</evidence>
<dbReference type="AlphaFoldDB" id="I4F5K3"/>
<keyword evidence="1 3" id="KW-0378">Hydrolase</keyword>
<dbReference type="eggNOG" id="COG2267">
    <property type="taxonomic scope" value="Bacteria"/>
</dbReference>
<dbReference type="OrthoDB" id="63519at2"/>
<proteinExistence type="predicted"/>
<sequence>MGRPAGAADAAAAGVAAVRVRGAFRAAGFRVVVVPVERDELVERRRRPGTEVSCGVDGLTRRTLTATTDHPGERHHRVATVWWDGGMTSPVRLAARTLGDSGPRVVFVHGLFGQGRNWTTIARALAEDGHRVTLLDLPNHGHSPWTDRVDYRDMAEVVAEELELLGDPVTLVGHSMGGKVAMQLALRRPELLRALVVVDIAPADYPETGGRTDDPDEEASPFAAFIAAMQGMDLDRLETREQADAALRDAVPSTMVRSFLLQSLVRDGVGAGNGWRWRLNLETLARDLGELRLFPDPPPGAAFEGPVLWIAGANSTYVLDEDRPRMDQLFPHVRLVRVKNAGHWVHSEQPEVFLETVRRFLARVER</sequence>
<evidence type="ECO:0000259" key="2">
    <source>
        <dbReference type="Pfam" id="PF00561"/>
    </source>
</evidence>
<dbReference type="KEGG" id="mmar:MODMU_5548"/>
<dbReference type="InterPro" id="IPR029058">
    <property type="entry name" value="AB_hydrolase_fold"/>
</dbReference>
<protein>
    <submittedName>
        <fullName evidence="3">Hydrolase or acyltransferase of alpha/beta superfamily (Modular protein)</fullName>
    </submittedName>
</protein>
<dbReference type="Proteomes" id="UP000006461">
    <property type="component" value="Chromosome"/>
</dbReference>
<accession>I4F5K3</accession>
<dbReference type="GO" id="GO:0016746">
    <property type="term" value="F:acyltransferase activity"/>
    <property type="evidence" value="ECO:0007669"/>
    <property type="project" value="UniProtKB-KW"/>
</dbReference>
<keyword evidence="3" id="KW-0808">Transferase</keyword>